<feature type="compositionally biased region" description="Low complexity" evidence="1">
    <location>
        <begin position="68"/>
        <end position="81"/>
    </location>
</feature>
<evidence type="ECO:0000256" key="2">
    <source>
        <dbReference type="SAM" id="Phobius"/>
    </source>
</evidence>
<feature type="compositionally biased region" description="Acidic residues" evidence="1">
    <location>
        <begin position="350"/>
        <end position="359"/>
    </location>
</feature>
<gene>
    <name evidence="3" type="ORF">AELLOGFF_04525</name>
</gene>
<keyword evidence="4" id="KW-1185">Reference proteome</keyword>
<dbReference type="EMBL" id="CACSIP010000020">
    <property type="protein sequence ID" value="CAA0122815.1"/>
    <property type="molecule type" value="Genomic_DNA"/>
</dbReference>
<proteinExistence type="predicted"/>
<evidence type="ECO:0000313" key="3">
    <source>
        <dbReference type="EMBL" id="CAA0122815.1"/>
    </source>
</evidence>
<dbReference type="AlphaFoldDB" id="A0A5S9QWF3"/>
<reference evidence="3 4" key="1">
    <citation type="submission" date="2019-11" db="EMBL/GenBank/DDBJ databases">
        <authorList>
            <person name="Holert J."/>
        </authorList>
    </citation>
    <scope>NUCLEOTIDE SEQUENCE [LARGE SCALE GENOMIC DNA]</scope>
    <source>
        <strain evidence="3">BC8_1</strain>
    </source>
</reference>
<dbReference type="Proteomes" id="UP000430146">
    <property type="component" value="Unassembled WGS sequence"/>
</dbReference>
<feature type="region of interest" description="Disordered" evidence="1">
    <location>
        <begin position="286"/>
        <end position="418"/>
    </location>
</feature>
<keyword evidence="2" id="KW-0812">Transmembrane</keyword>
<organism evidence="3 4">
    <name type="scientific">Mycolicibacterium vanbaalenii</name>
    <name type="common">Mycobacterium vanbaalenii</name>
    <dbReference type="NCBI Taxonomy" id="110539"/>
    <lineage>
        <taxon>Bacteria</taxon>
        <taxon>Bacillati</taxon>
        <taxon>Actinomycetota</taxon>
        <taxon>Actinomycetes</taxon>
        <taxon>Mycobacteriales</taxon>
        <taxon>Mycobacteriaceae</taxon>
        <taxon>Mycolicibacterium</taxon>
    </lineage>
</organism>
<keyword evidence="2" id="KW-1133">Transmembrane helix</keyword>
<keyword evidence="2" id="KW-0472">Membrane</keyword>
<feature type="transmembrane region" description="Helical" evidence="2">
    <location>
        <begin position="12"/>
        <end position="32"/>
    </location>
</feature>
<protein>
    <submittedName>
        <fullName evidence="3">Uncharacterized protein</fullName>
    </submittedName>
</protein>
<feature type="compositionally biased region" description="Basic and acidic residues" evidence="1">
    <location>
        <begin position="387"/>
        <end position="418"/>
    </location>
</feature>
<sequence>MEYRSSRSYRSVGIAAIGAGAISVASVVAPPADVEAPKRQSTSAASSTSETVELLAAISQRTATSADTSPVPAGSAAVAATPRRDTSAPTMLPLPPIPLLDAMAPPAPVPPPTLPAPADNAREAAISGSDAPTPEMFTLPANPLLGGLADAIDNTYNAVEPSVRALVEAVEDGLTVLGVPNFLAAQGTILYTFGEAVVKSVLFNGTDWLRGEGSFFSNMQDLGTDLLAAGLWLTIDELNAFGLLPPTPVDLPRPPINQSVALGVAPSPTAGEEGFIDDARADDEGARAPANEAGTDSSVTIDSEVADIPEPDQKARDSVTEGGLSGDLDPGNTVSSTAEPETDPAGTDDISAENIDEATDGERSADTGGVNDASSHGDSDPAQDSDEVGKRGKRDKGDDRAQSAKADTDRSDSGKDSD</sequence>
<evidence type="ECO:0000313" key="4">
    <source>
        <dbReference type="Proteomes" id="UP000430146"/>
    </source>
</evidence>
<name>A0A5S9QWF3_MYCVN</name>
<accession>A0A5S9QWF3</accession>
<evidence type="ECO:0000256" key="1">
    <source>
        <dbReference type="SAM" id="MobiDB-lite"/>
    </source>
</evidence>
<feature type="region of interest" description="Disordered" evidence="1">
    <location>
        <begin position="61"/>
        <end position="91"/>
    </location>
</feature>